<comment type="caution">
    <text evidence="2">The sequence shown here is derived from an EMBL/GenBank/DDBJ whole genome shotgun (WGS) entry which is preliminary data.</text>
</comment>
<evidence type="ECO:0000313" key="3">
    <source>
        <dbReference type="Proteomes" id="UP000265520"/>
    </source>
</evidence>
<proteinExistence type="predicted"/>
<feature type="non-terminal residue" evidence="2">
    <location>
        <position position="52"/>
    </location>
</feature>
<reference evidence="2 3" key="1">
    <citation type="journal article" date="2018" name="Front. Plant Sci.">
        <title>Red Clover (Trifolium pratense) and Zigzag Clover (T. medium) - A Picture of Genomic Similarities and Differences.</title>
        <authorList>
            <person name="Dluhosova J."/>
            <person name="Istvanek J."/>
            <person name="Nedelnik J."/>
            <person name="Repkova J."/>
        </authorList>
    </citation>
    <scope>NUCLEOTIDE SEQUENCE [LARGE SCALE GENOMIC DNA]</scope>
    <source>
        <strain evidence="3">cv. 10/8</strain>
        <tissue evidence="2">Leaf</tissue>
    </source>
</reference>
<name>A0A392UPZ0_9FABA</name>
<protein>
    <submittedName>
        <fullName evidence="2">Putative retrotransposon gag protein</fullName>
    </submittedName>
</protein>
<dbReference type="AlphaFoldDB" id="A0A392UPZ0"/>
<dbReference type="EMBL" id="LXQA010889290">
    <property type="protein sequence ID" value="MCI75713.1"/>
    <property type="molecule type" value="Genomic_DNA"/>
</dbReference>
<organism evidence="2 3">
    <name type="scientific">Trifolium medium</name>
    <dbReference type="NCBI Taxonomy" id="97028"/>
    <lineage>
        <taxon>Eukaryota</taxon>
        <taxon>Viridiplantae</taxon>
        <taxon>Streptophyta</taxon>
        <taxon>Embryophyta</taxon>
        <taxon>Tracheophyta</taxon>
        <taxon>Spermatophyta</taxon>
        <taxon>Magnoliopsida</taxon>
        <taxon>eudicotyledons</taxon>
        <taxon>Gunneridae</taxon>
        <taxon>Pentapetalae</taxon>
        <taxon>rosids</taxon>
        <taxon>fabids</taxon>
        <taxon>Fabales</taxon>
        <taxon>Fabaceae</taxon>
        <taxon>Papilionoideae</taxon>
        <taxon>50 kb inversion clade</taxon>
        <taxon>NPAAA clade</taxon>
        <taxon>Hologalegina</taxon>
        <taxon>IRL clade</taxon>
        <taxon>Trifolieae</taxon>
        <taxon>Trifolium</taxon>
    </lineage>
</organism>
<keyword evidence="3" id="KW-1185">Reference proteome</keyword>
<feature type="region of interest" description="Disordered" evidence="1">
    <location>
        <begin position="1"/>
        <end position="21"/>
    </location>
</feature>
<accession>A0A392UPZ0</accession>
<dbReference type="Proteomes" id="UP000265520">
    <property type="component" value="Unassembled WGS sequence"/>
</dbReference>
<sequence length="52" mass="6248">MIREKMRISQSRQRSYHDKRRKDLEFQEGDHIFLRVTSTTGVGRALKSRKLT</sequence>
<evidence type="ECO:0000313" key="2">
    <source>
        <dbReference type="EMBL" id="MCI75713.1"/>
    </source>
</evidence>
<evidence type="ECO:0000256" key="1">
    <source>
        <dbReference type="SAM" id="MobiDB-lite"/>
    </source>
</evidence>